<dbReference type="AlphaFoldDB" id="A0A1Y5PVD5"/>
<dbReference type="Pfam" id="PF10988">
    <property type="entry name" value="DUF2807"/>
    <property type="match status" value="1"/>
</dbReference>
<feature type="chain" id="PRO_5013096828" description="Putative auto-transporter adhesin head GIN domain-containing protein" evidence="1">
    <location>
        <begin position="28"/>
        <end position="240"/>
    </location>
</feature>
<evidence type="ECO:0000313" key="3">
    <source>
        <dbReference type="EMBL" id="SBV33993.1"/>
    </source>
</evidence>
<feature type="domain" description="Putative auto-transporter adhesin head GIN" evidence="2">
    <location>
        <begin position="37"/>
        <end position="222"/>
    </location>
</feature>
<protein>
    <recommendedName>
        <fullName evidence="2">Putative auto-transporter adhesin head GIN domain-containing protein</fullName>
    </recommendedName>
</protein>
<reference evidence="3" key="1">
    <citation type="submission" date="2016-03" db="EMBL/GenBank/DDBJ databases">
        <authorList>
            <person name="Ploux O."/>
        </authorList>
    </citation>
    <scope>NUCLEOTIDE SEQUENCE</scope>
    <source>
        <strain evidence="3">UC10</strain>
    </source>
</reference>
<evidence type="ECO:0000259" key="2">
    <source>
        <dbReference type="Pfam" id="PF10988"/>
    </source>
</evidence>
<gene>
    <name evidence="3" type="ORF">SPPYR_2873</name>
</gene>
<proteinExistence type="predicted"/>
<dbReference type="Gene3D" id="2.160.20.120">
    <property type="match status" value="1"/>
</dbReference>
<name>A0A1Y5PVD5_9SPHN</name>
<dbReference type="EMBL" id="LT598653">
    <property type="protein sequence ID" value="SBV33993.1"/>
    <property type="molecule type" value="Genomic_DNA"/>
</dbReference>
<evidence type="ECO:0000256" key="1">
    <source>
        <dbReference type="SAM" id="SignalP"/>
    </source>
</evidence>
<dbReference type="KEGG" id="sphu:SPPYR_2873"/>
<sequence>MTSALSCIARGAAVAAAALSLAVSAPAAEKRFGLTSFEAIEVSADVIVEVVTRAPVSAVATGPQDALDRLSLESRDGRLVIGQRQFAGDEKRRRPHGPVTVRVNAANLNSATLAGAGSLRIDTLKGQRAMVGLRGPGRVTVGEIAADRLQVAMIGNGTMTLGGAAKTARMTLSGAGVVDAGALAVGELISDSEGAGDHILHAVKSAAVTARGIGKVVVLGRPVCTVRNVGSGSVTCGAGK</sequence>
<feature type="signal peptide" evidence="1">
    <location>
        <begin position="1"/>
        <end position="27"/>
    </location>
</feature>
<accession>A0A1Y5PVD5</accession>
<dbReference type="InterPro" id="IPR021255">
    <property type="entry name" value="DUF2807"/>
</dbReference>
<keyword evidence="1" id="KW-0732">Signal</keyword>
<organism evidence="3">
    <name type="scientific">uncultured Sphingopyxis sp</name>
    <dbReference type="NCBI Taxonomy" id="310581"/>
    <lineage>
        <taxon>Bacteria</taxon>
        <taxon>Pseudomonadati</taxon>
        <taxon>Pseudomonadota</taxon>
        <taxon>Alphaproteobacteria</taxon>
        <taxon>Sphingomonadales</taxon>
        <taxon>Sphingomonadaceae</taxon>
        <taxon>Sphingopyxis</taxon>
        <taxon>environmental samples</taxon>
    </lineage>
</organism>
<dbReference type="RefSeq" id="WP_295320440.1">
    <property type="nucleotide sequence ID" value="NZ_LT598653.1"/>
</dbReference>